<evidence type="ECO:0000313" key="2">
    <source>
        <dbReference type="Proteomes" id="UP000277580"/>
    </source>
</evidence>
<name>A0A3N4KS53_9PEZI</name>
<dbReference type="AlphaFoldDB" id="A0A3N4KS53"/>
<reference evidence="1 2" key="1">
    <citation type="journal article" date="2018" name="Nat. Ecol. Evol.">
        <title>Pezizomycetes genomes reveal the molecular basis of ectomycorrhizal truffle lifestyle.</title>
        <authorList>
            <person name="Murat C."/>
            <person name="Payen T."/>
            <person name="Noel B."/>
            <person name="Kuo A."/>
            <person name="Morin E."/>
            <person name="Chen J."/>
            <person name="Kohler A."/>
            <person name="Krizsan K."/>
            <person name="Balestrini R."/>
            <person name="Da Silva C."/>
            <person name="Montanini B."/>
            <person name="Hainaut M."/>
            <person name="Levati E."/>
            <person name="Barry K.W."/>
            <person name="Belfiori B."/>
            <person name="Cichocki N."/>
            <person name="Clum A."/>
            <person name="Dockter R.B."/>
            <person name="Fauchery L."/>
            <person name="Guy J."/>
            <person name="Iotti M."/>
            <person name="Le Tacon F."/>
            <person name="Lindquist E.A."/>
            <person name="Lipzen A."/>
            <person name="Malagnac F."/>
            <person name="Mello A."/>
            <person name="Molinier V."/>
            <person name="Miyauchi S."/>
            <person name="Poulain J."/>
            <person name="Riccioni C."/>
            <person name="Rubini A."/>
            <person name="Sitrit Y."/>
            <person name="Splivallo R."/>
            <person name="Traeger S."/>
            <person name="Wang M."/>
            <person name="Zifcakova L."/>
            <person name="Wipf D."/>
            <person name="Zambonelli A."/>
            <person name="Paolocci F."/>
            <person name="Nowrousian M."/>
            <person name="Ottonello S."/>
            <person name="Baldrian P."/>
            <person name="Spatafora J.W."/>
            <person name="Henrissat B."/>
            <person name="Nagy L.G."/>
            <person name="Aury J.M."/>
            <person name="Wincker P."/>
            <person name="Grigoriev I.V."/>
            <person name="Bonfante P."/>
            <person name="Martin F.M."/>
        </authorList>
    </citation>
    <scope>NUCLEOTIDE SEQUENCE [LARGE SCALE GENOMIC DNA]</scope>
    <source>
        <strain evidence="1 2">CCBAS932</strain>
    </source>
</reference>
<organism evidence="1 2">
    <name type="scientific">Morchella conica CCBAS932</name>
    <dbReference type="NCBI Taxonomy" id="1392247"/>
    <lineage>
        <taxon>Eukaryota</taxon>
        <taxon>Fungi</taxon>
        <taxon>Dikarya</taxon>
        <taxon>Ascomycota</taxon>
        <taxon>Pezizomycotina</taxon>
        <taxon>Pezizomycetes</taxon>
        <taxon>Pezizales</taxon>
        <taxon>Morchellaceae</taxon>
        <taxon>Morchella</taxon>
    </lineage>
</organism>
<evidence type="ECO:0000313" key="1">
    <source>
        <dbReference type="EMBL" id="RPB13340.1"/>
    </source>
</evidence>
<dbReference type="InParanoid" id="A0A3N4KS53"/>
<protein>
    <submittedName>
        <fullName evidence="1">Uncharacterized protein</fullName>
    </submittedName>
</protein>
<accession>A0A3N4KS53</accession>
<proteinExistence type="predicted"/>
<dbReference type="Proteomes" id="UP000277580">
    <property type="component" value="Unassembled WGS sequence"/>
</dbReference>
<dbReference type="EMBL" id="ML119123">
    <property type="protein sequence ID" value="RPB13340.1"/>
    <property type="molecule type" value="Genomic_DNA"/>
</dbReference>
<dbReference type="OrthoDB" id="5365557at2759"/>
<sequence length="175" mass="19309">MPPAYTLQPETPSRKSTTIFPTKKQNTQNTFYFHTTPPKMHSIFLFSTLILSAFTGIPALPTPTPTPQEVGASIIPEFEFPEFPELGHSEFPEIPIAPQCMRMGQTFQDCLDGPGAQAIQNDVEIAYAVKDCLCGSRWFSVEIVTECMEDETAWSDICGDELQDQEVGLGLSVSA</sequence>
<gene>
    <name evidence="1" type="ORF">P167DRAFT_604960</name>
</gene>
<keyword evidence="2" id="KW-1185">Reference proteome</keyword>